<dbReference type="FunFam" id="1.20.1070.10:FF:000001">
    <property type="entry name" value="Olfactory receptor"/>
    <property type="match status" value="1"/>
</dbReference>
<dbReference type="InterPro" id="IPR000725">
    <property type="entry name" value="Olfact_rcpt"/>
</dbReference>
<gene>
    <name evidence="13" type="primary">LOC102369180</name>
</gene>
<dbReference type="PANTHER" id="PTHR26453">
    <property type="entry name" value="OLFACTORY RECEPTOR"/>
    <property type="match status" value="1"/>
</dbReference>
<evidence type="ECO:0000256" key="7">
    <source>
        <dbReference type="ARBA" id="ARBA00023136"/>
    </source>
</evidence>
<dbReference type="PROSITE" id="PS00237">
    <property type="entry name" value="G_PROTEIN_RECEP_F1_1"/>
    <property type="match status" value="1"/>
</dbReference>
<dbReference type="InterPro" id="IPR017452">
    <property type="entry name" value="GPCR_Rhodpsn_7TM"/>
</dbReference>
<evidence type="ECO:0000256" key="3">
    <source>
        <dbReference type="ARBA" id="ARBA00022606"/>
    </source>
</evidence>
<dbReference type="CDD" id="cd15225">
    <property type="entry name" value="7tmA_OR10A-like"/>
    <property type="match status" value="1"/>
</dbReference>
<evidence type="ECO:0000256" key="5">
    <source>
        <dbReference type="ARBA" id="ARBA00022725"/>
    </source>
</evidence>
<feature type="transmembrane region" description="Helical" evidence="10">
    <location>
        <begin position="64"/>
        <end position="83"/>
    </location>
</feature>
<keyword evidence="2 10" id="KW-1003">Cell membrane</keyword>
<feature type="transmembrane region" description="Helical" evidence="10">
    <location>
        <begin position="246"/>
        <end position="265"/>
    </location>
</feature>
<keyword evidence="12" id="KW-1185">Reference proteome</keyword>
<keyword evidence="4 9" id="KW-0812">Transmembrane</keyword>
<feature type="transmembrane region" description="Helical" evidence="10">
    <location>
        <begin position="145"/>
        <end position="168"/>
    </location>
</feature>
<dbReference type="GO" id="GO:0004930">
    <property type="term" value="F:G protein-coupled receptor activity"/>
    <property type="evidence" value="ECO:0007669"/>
    <property type="project" value="UniProtKB-KW"/>
</dbReference>
<dbReference type="KEGG" id="asn:102369180"/>
<organism evidence="12 13">
    <name type="scientific">Alligator sinensis</name>
    <name type="common">Chinese alligator</name>
    <dbReference type="NCBI Taxonomy" id="38654"/>
    <lineage>
        <taxon>Eukaryota</taxon>
        <taxon>Metazoa</taxon>
        <taxon>Chordata</taxon>
        <taxon>Craniata</taxon>
        <taxon>Vertebrata</taxon>
        <taxon>Euteleostomi</taxon>
        <taxon>Archelosauria</taxon>
        <taxon>Archosauria</taxon>
        <taxon>Crocodylia</taxon>
        <taxon>Alligatoridae</taxon>
        <taxon>Alligatorinae</taxon>
        <taxon>Alligator</taxon>
    </lineage>
</organism>
<sequence>MVFEWEQENNTTVTRFIILGLCRNPLCQMLLFLMCFILYTFTLLGNSLILLITMTEPALHSAMYFFLGNLSFLEICYSSITLPKMLAVFLTGDTTISFMGCAAQMYFFLLLGSAECYLLAAMAYDRYVAICYPLQYTQIMDRRSCIWLVVSSWLSGIPVAFTQTSLVFTSLFCGPNEVDHFFCDLAPVQGLICTDISQNEISNMVITIVFLATPFTLILVSYFRIISTILQMPSANSSHKAFSTCSSHLVAVTLFYGSGIVMYLHPRSSHTLEHGKVVSLFYTVVTPCLNPIIYSLRNKEIKEALRRRMARKRTSQVA</sequence>
<keyword evidence="7 10" id="KW-0472">Membrane</keyword>
<evidence type="ECO:0000256" key="8">
    <source>
        <dbReference type="ARBA" id="ARBA00023224"/>
    </source>
</evidence>
<dbReference type="GeneID" id="102369180"/>
<dbReference type="Pfam" id="PF13853">
    <property type="entry name" value="7tm_4"/>
    <property type="match status" value="1"/>
</dbReference>
<feature type="transmembrane region" description="Helical" evidence="10">
    <location>
        <begin position="204"/>
        <end position="225"/>
    </location>
</feature>
<evidence type="ECO:0000313" key="12">
    <source>
        <dbReference type="Proteomes" id="UP000189705"/>
    </source>
</evidence>
<dbReference type="PRINTS" id="PR00245">
    <property type="entry name" value="OLFACTORYR"/>
</dbReference>
<dbReference type="RefSeq" id="XP_006037312.1">
    <property type="nucleotide sequence ID" value="XM_006037250.1"/>
</dbReference>
<keyword evidence="9" id="KW-0297">G-protein coupled receptor</keyword>
<evidence type="ECO:0000256" key="10">
    <source>
        <dbReference type="RuleBase" id="RU363047"/>
    </source>
</evidence>
<dbReference type="Gene3D" id="1.20.1070.10">
    <property type="entry name" value="Rhodopsin 7-helix transmembrane proteins"/>
    <property type="match status" value="1"/>
</dbReference>
<feature type="transmembrane region" description="Helical" evidence="10">
    <location>
        <begin position="29"/>
        <end position="52"/>
    </location>
</feature>
<evidence type="ECO:0000256" key="2">
    <source>
        <dbReference type="ARBA" id="ARBA00022475"/>
    </source>
</evidence>
<comment type="subcellular location">
    <subcellularLocation>
        <location evidence="1 10">Cell membrane</location>
        <topology evidence="1 10">Multi-pass membrane protein</topology>
    </subcellularLocation>
</comment>
<dbReference type="OrthoDB" id="9975554at2759"/>
<feature type="domain" description="G-protein coupled receptors family 1 profile" evidence="11">
    <location>
        <begin position="45"/>
        <end position="294"/>
    </location>
</feature>
<evidence type="ECO:0000313" key="13">
    <source>
        <dbReference type="RefSeq" id="XP_006037312.1"/>
    </source>
</evidence>
<comment type="similarity">
    <text evidence="9">Belongs to the G-protein coupled receptor 1 family.</text>
</comment>
<dbReference type="eggNOG" id="ENOG502T7I6">
    <property type="taxonomic scope" value="Eukaryota"/>
</dbReference>
<keyword evidence="3 10" id="KW-0716">Sensory transduction</keyword>
<evidence type="ECO:0000256" key="4">
    <source>
        <dbReference type="ARBA" id="ARBA00022692"/>
    </source>
</evidence>
<name>A0A1U7SVA6_ALLSI</name>
<keyword evidence="5 10" id="KW-0552">Olfaction</keyword>
<dbReference type="GO" id="GO:0005886">
    <property type="term" value="C:plasma membrane"/>
    <property type="evidence" value="ECO:0007669"/>
    <property type="project" value="UniProtKB-SubCell"/>
</dbReference>
<keyword evidence="6 10" id="KW-1133">Transmembrane helix</keyword>
<evidence type="ECO:0000259" key="11">
    <source>
        <dbReference type="PROSITE" id="PS50262"/>
    </source>
</evidence>
<dbReference type="InterPro" id="IPR000276">
    <property type="entry name" value="GPCR_Rhodpsn"/>
</dbReference>
<dbReference type="PRINTS" id="PR00237">
    <property type="entry name" value="GPCRRHODOPSN"/>
</dbReference>
<accession>A0A1U7SVA6</accession>
<evidence type="ECO:0000256" key="9">
    <source>
        <dbReference type="RuleBase" id="RU000688"/>
    </source>
</evidence>
<feature type="transmembrane region" description="Helical" evidence="10">
    <location>
        <begin position="277"/>
        <end position="296"/>
    </location>
</feature>
<dbReference type="Proteomes" id="UP000189705">
    <property type="component" value="Unplaced"/>
</dbReference>
<dbReference type="InParanoid" id="A0A1U7SVA6"/>
<dbReference type="GO" id="GO:0004984">
    <property type="term" value="F:olfactory receptor activity"/>
    <property type="evidence" value="ECO:0007669"/>
    <property type="project" value="InterPro"/>
</dbReference>
<protein>
    <recommendedName>
        <fullName evidence="10">Olfactory receptor</fullName>
    </recommendedName>
</protein>
<dbReference type="AlphaFoldDB" id="A0A1U7SVA6"/>
<reference evidence="13" key="1">
    <citation type="submission" date="2025-08" db="UniProtKB">
        <authorList>
            <consortium name="RefSeq"/>
        </authorList>
    </citation>
    <scope>IDENTIFICATION</scope>
</reference>
<evidence type="ECO:0000256" key="6">
    <source>
        <dbReference type="ARBA" id="ARBA00022989"/>
    </source>
</evidence>
<dbReference type="PROSITE" id="PS50262">
    <property type="entry name" value="G_PROTEIN_RECEP_F1_2"/>
    <property type="match status" value="1"/>
</dbReference>
<dbReference type="SUPFAM" id="SSF81321">
    <property type="entry name" value="Family A G protein-coupled receptor-like"/>
    <property type="match status" value="1"/>
</dbReference>
<keyword evidence="8 9" id="KW-0807">Transducer</keyword>
<keyword evidence="9" id="KW-0675">Receptor</keyword>
<feature type="transmembrane region" description="Helical" evidence="10">
    <location>
        <begin position="103"/>
        <end position="124"/>
    </location>
</feature>
<evidence type="ECO:0000256" key="1">
    <source>
        <dbReference type="ARBA" id="ARBA00004651"/>
    </source>
</evidence>
<proteinExistence type="inferred from homology"/>